<accession>A0A3E2GZ73</accession>
<dbReference type="Gene3D" id="3.20.20.80">
    <property type="entry name" value="Glycosidases"/>
    <property type="match status" value="1"/>
</dbReference>
<feature type="non-terminal residue" evidence="2">
    <location>
        <position position="127"/>
    </location>
</feature>
<feature type="non-terminal residue" evidence="2">
    <location>
        <position position="1"/>
    </location>
</feature>
<proteinExistence type="inferred from homology"/>
<comment type="caution">
    <text evidence="2">The sequence shown here is derived from an EMBL/GenBank/DDBJ whole genome shotgun (WGS) entry which is preliminary data.</text>
</comment>
<dbReference type="OrthoDB" id="65569at2759"/>
<keyword evidence="3" id="KW-1185">Reference proteome</keyword>
<evidence type="ECO:0000313" key="3">
    <source>
        <dbReference type="Proteomes" id="UP000258309"/>
    </source>
</evidence>
<dbReference type="InterPro" id="IPR017853">
    <property type="entry name" value="GH"/>
</dbReference>
<dbReference type="EMBL" id="NCSJ02000262">
    <property type="protein sequence ID" value="RFU26418.1"/>
    <property type="molecule type" value="Genomic_DNA"/>
</dbReference>
<comment type="similarity">
    <text evidence="1">Belongs to the glycosyl hydrolase 1 family.</text>
</comment>
<dbReference type="PANTHER" id="PTHR10353:SF53">
    <property type="entry name" value="BETA-1,4-GLUCOSIDASE (EUROFUNG)"/>
    <property type="match status" value="1"/>
</dbReference>
<sequence>MVEIAVEGLYRREIYGASQGHYLYYAKQIMTRYGDRVPFWVSVNEPNLEPVDNALTNIFTTHANLYDWYKNELRETGQITMKFTNNLGIPLDRNNLADVAAALRYQDFSLGIMSNPLLLGTRSHPLF</sequence>
<dbReference type="SUPFAM" id="SSF51445">
    <property type="entry name" value="(Trans)glycosidases"/>
    <property type="match status" value="1"/>
</dbReference>
<dbReference type="AlphaFoldDB" id="A0A3E2GZ73"/>
<dbReference type="InterPro" id="IPR001360">
    <property type="entry name" value="Glyco_hydro_1"/>
</dbReference>
<dbReference type="GO" id="GO:0008422">
    <property type="term" value="F:beta-glucosidase activity"/>
    <property type="evidence" value="ECO:0007669"/>
    <property type="project" value="TreeGrafter"/>
</dbReference>
<dbReference type="PANTHER" id="PTHR10353">
    <property type="entry name" value="GLYCOSYL HYDROLASE"/>
    <property type="match status" value="1"/>
</dbReference>
<evidence type="ECO:0008006" key="4">
    <source>
        <dbReference type="Google" id="ProtNLM"/>
    </source>
</evidence>
<name>A0A3E2GZ73_SCYLI</name>
<evidence type="ECO:0000256" key="1">
    <source>
        <dbReference type="RuleBase" id="RU003690"/>
    </source>
</evidence>
<protein>
    <recommendedName>
        <fullName evidence="4">Glycoside hydrolase family 1 protein</fullName>
    </recommendedName>
</protein>
<gene>
    <name evidence="2" type="ORF">B7463_g9920</name>
</gene>
<dbReference type="Proteomes" id="UP000258309">
    <property type="component" value="Unassembled WGS sequence"/>
</dbReference>
<evidence type="ECO:0000313" key="2">
    <source>
        <dbReference type="EMBL" id="RFU26418.1"/>
    </source>
</evidence>
<dbReference type="GO" id="GO:0005975">
    <property type="term" value="P:carbohydrate metabolic process"/>
    <property type="evidence" value="ECO:0007669"/>
    <property type="project" value="InterPro"/>
</dbReference>
<organism evidence="2 3">
    <name type="scientific">Scytalidium lignicola</name>
    <name type="common">Hyphomycete</name>
    <dbReference type="NCBI Taxonomy" id="5539"/>
    <lineage>
        <taxon>Eukaryota</taxon>
        <taxon>Fungi</taxon>
        <taxon>Dikarya</taxon>
        <taxon>Ascomycota</taxon>
        <taxon>Pezizomycotina</taxon>
        <taxon>Leotiomycetes</taxon>
        <taxon>Leotiomycetes incertae sedis</taxon>
        <taxon>Scytalidium</taxon>
    </lineage>
</organism>
<reference evidence="2 3" key="1">
    <citation type="submission" date="2018-05" db="EMBL/GenBank/DDBJ databases">
        <title>Draft genome sequence of Scytalidium lignicola DSM 105466, a ubiquitous saprotrophic fungus.</title>
        <authorList>
            <person name="Buettner E."/>
            <person name="Gebauer A.M."/>
            <person name="Hofrichter M."/>
            <person name="Liers C."/>
            <person name="Kellner H."/>
        </authorList>
    </citation>
    <scope>NUCLEOTIDE SEQUENCE [LARGE SCALE GENOMIC DNA]</scope>
    <source>
        <strain evidence="2 3">DSM 105466</strain>
    </source>
</reference>